<dbReference type="EMBL" id="OZ034818">
    <property type="protein sequence ID" value="CAL1390078.1"/>
    <property type="molecule type" value="Genomic_DNA"/>
</dbReference>
<name>A0AAV2EVM3_9ROSI</name>
<evidence type="ECO:0000313" key="2">
    <source>
        <dbReference type="Proteomes" id="UP001497516"/>
    </source>
</evidence>
<accession>A0AAV2EVM3</accession>
<evidence type="ECO:0000313" key="1">
    <source>
        <dbReference type="EMBL" id="CAL1390078.1"/>
    </source>
</evidence>
<dbReference type="Proteomes" id="UP001497516">
    <property type="component" value="Chromosome 5"/>
</dbReference>
<proteinExistence type="predicted"/>
<reference evidence="1 2" key="1">
    <citation type="submission" date="2024-04" db="EMBL/GenBank/DDBJ databases">
        <authorList>
            <person name="Fracassetti M."/>
        </authorList>
    </citation>
    <scope>NUCLEOTIDE SEQUENCE [LARGE SCALE GENOMIC DNA]</scope>
</reference>
<sequence>MLEEEKETRKKAATMFPRWLKVASMVQREENINDVSLARKLEVSKHPSKSSYDALLEAIVIVMPSRSCTHSSSSTGRGNHWRKSVALMNKQTLAQGELHWTSLLKYDG</sequence>
<keyword evidence="2" id="KW-1185">Reference proteome</keyword>
<protein>
    <submittedName>
        <fullName evidence="1">Uncharacterized protein</fullName>
    </submittedName>
</protein>
<organism evidence="1 2">
    <name type="scientific">Linum trigynum</name>
    <dbReference type="NCBI Taxonomy" id="586398"/>
    <lineage>
        <taxon>Eukaryota</taxon>
        <taxon>Viridiplantae</taxon>
        <taxon>Streptophyta</taxon>
        <taxon>Embryophyta</taxon>
        <taxon>Tracheophyta</taxon>
        <taxon>Spermatophyta</taxon>
        <taxon>Magnoliopsida</taxon>
        <taxon>eudicotyledons</taxon>
        <taxon>Gunneridae</taxon>
        <taxon>Pentapetalae</taxon>
        <taxon>rosids</taxon>
        <taxon>fabids</taxon>
        <taxon>Malpighiales</taxon>
        <taxon>Linaceae</taxon>
        <taxon>Linum</taxon>
    </lineage>
</organism>
<dbReference type="AlphaFoldDB" id="A0AAV2EVM3"/>
<gene>
    <name evidence="1" type="ORF">LTRI10_LOCUS30887</name>
</gene>